<gene>
    <name evidence="8" type="primary">clpC_2</name>
    <name evidence="8" type="ORF">G6CMJM_00145</name>
</gene>
<accession>A0ABY0FL44</accession>
<dbReference type="PANTHER" id="PTHR11638:SF18">
    <property type="entry name" value="HEAT SHOCK PROTEIN 104"/>
    <property type="match status" value="1"/>
</dbReference>
<dbReference type="Pfam" id="PF10431">
    <property type="entry name" value="ClpB_D2-small"/>
    <property type="match status" value="1"/>
</dbReference>
<dbReference type="GO" id="GO:0005524">
    <property type="term" value="F:ATP binding"/>
    <property type="evidence" value="ECO:0007669"/>
    <property type="project" value="UniProtKB-KW"/>
</dbReference>
<dbReference type="InterPro" id="IPR041546">
    <property type="entry name" value="ClpA/ClpB_AAA_lid"/>
</dbReference>
<dbReference type="PROSITE" id="PS51903">
    <property type="entry name" value="CLP_R"/>
    <property type="match status" value="1"/>
</dbReference>
<dbReference type="SUPFAM" id="SSF81923">
    <property type="entry name" value="Double Clp-N motif"/>
    <property type="match status" value="1"/>
</dbReference>
<evidence type="ECO:0000313" key="8">
    <source>
        <dbReference type="EMBL" id="RYC72811.1"/>
    </source>
</evidence>
<evidence type="ECO:0000259" key="7">
    <source>
        <dbReference type="PROSITE" id="PS51903"/>
    </source>
</evidence>
<dbReference type="InterPro" id="IPR050130">
    <property type="entry name" value="ClpA_ClpB"/>
</dbReference>
<dbReference type="Gene3D" id="1.10.8.60">
    <property type="match status" value="2"/>
</dbReference>
<reference evidence="8 9" key="1">
    <citation type="journal article" date="2018" name="bioRxiv">
        <title>Evidence of independent acquisition and adaption of ultra-small bacteria to human hosts across the highly diverse yet reduced genomes of the phylum Saccharibacteria.</title>
        <authorList>
            <person name="McLean J.S."/>
            <person name="Bor B."/>
            <person name="To T.T."/>
            <person name="Liu Q."/>
            <person name="Kearns K.A."/>
            <person name="Solden L.M."/>
            <person name="Wrighton K.C."/>
            <person name="He X."/>
            <person name="Shi W."/>
        </authorList>
    </citation>
    <scope>NUCLEOTIDE SEQUENCE [LARGE SCALE GENOMIC DNA]</scope>
    <source>
        <strain evidence="8 9">TM7_CMJM_G6_1_HOT_870</strain>
    </source>
</reference>
<dbReference type="InterPro" id="IPR001270">
    <property type="entry name" value="ClpA/B"/>
</dbReference>
<evidence type="ECO:0000256" key="2">
    <source>
        <dbReference type="ARBA" id="ARBA00022741"/>
    </source>
</evidence>
<protein>
    <submittedName>
        <fullName evidence="8">ATP-dependent Clp protease ATP-binding subunit ClpC</fullName>
    </submittedName>
</protein>
<dbReference type="InterPro" id="IPR004176">
    <property type="entry name" value="Clp_R_N"/>
</dbReference>
<name>A0ABY0FL44_9BACT</name>
<keyword evidence="8" id="KW-0645">Protease</keyword>
<organism evidence="8 9">
    <name type="scientific">Candidatus Nanogingivalis gingivitcus</name>
    <dbReference type="NCBI Taxonomy" id="2171992"/>
    <lineage>
        <taxon>Bacteria</taxon>
        <taxon>Candidatus Saccharimonadota</taxon>
        <taxon>Candidatus Nanosyncoccalia</taxon>
        <taxon>Candidatus Nanogingivales</taxon>
        <taxon>Candidatus Nanogingivalaceae</taxon>
        <taxon>Candidatus Nanogingivalis</taxon>
    </lineage>
</organism>
<keyword evidence="1 5" id="KW-0677">Repeat</keyword>
<dbReference type="RefSeq" id="WP_129718572.1">
    <property type="nucleotide sequence ID" value="NZ_PRLK01000002.1"/>
</dbReference>
<evidence type="ECO:0000313" key="9">
    <source>
        <dbReference type="Proteomes" id="UP001190925"/>
    </source>
</evidence>
<dbReference type="GO" id="GO:0006508">
    <property type="term" value="P:proteolysis"/>
    <property type="evidence" value="ECO:0007669"/>
    <property type="project" value="UniProtKB-KW"/>
</dbReference>
<dbReference type="Pfam" id="PF17871">
    <property type="entry name" value="AAA_lid_9"/>
    <property type="match status" value="1"/>
</dbReference>
<evidence type="ECO:0000256" key="5">
    <source>
        <dbReference type="PROSITE-ProRule" id="PRU01251"/>
    </source>
</evidence>
<dbReference type="InterPro" id="IPR003959">
    <property type="entry name" value="ATPase_AAA_core"/>
</dbReference>
<dbReference type="SMART" id="SM01086">
    <property type="entry name" value="ClpB_D2-small"/>
    <property type="match status" value="1"/>
</dbReference>
<evidence type="ECO:0000256" key="3">
    <source>
        <dbReference type="ARBA" id="ARBA00022840"/>
    </source>
</evidence>
<reference evidence="8 9" key="2">
    <citation type="journal article" date="2020" name="Cell Rep.">
        <title>Acquisition and Adaptation of Ultra-small Parasitic Reduced Genome Bacteria to Mammalian Hosts.</title>
        <authorList>
            <person name="McLean J.S."/>
            <person name="Bor B."/>
            <person name="Kerns K.A."/>
            <person name="Liu Q."/>
            <person name="To T.T."/>
            <person name="Solden L."/>
            <person name="Hendrickson E.L."/>
            <person name="Wrighton K."/>
            <person name="Shi W."/>
            <person name="He X."/>
        </authorList>
    </citation>
    <scope>NUCLEOTIDE SEQUENCE [LARGE SCALE GENOMIC DNA]</scope>
    <source>
        <strain evidence="8 9">TM7_CMJM_G6_1_HOT_870</strain>
    </source>
</reference>
<evidence type="ECO:0000256" key="1">
    <source>
        <dbReference type="ARBA" id="ARBA00022737"/>
    </source>
</evidence>
<dbReference type="Gene3D" id="1.10.1780.10">
    <property type="entry name" value="Clp, N-terminal domain"/>
    <property type="match status" value="1"/>
</dbReference>
<feature type="coiled-coil region" evidence="6">
    <location>
        <begin position="133"/>
        <end position="160"/>
    </location>
</feature>
<evidence type="ECO:0000256" key="6">
    <source>
        <dbReference type="SAM" id="Coils"/>
    </source>
</evidence>
<keyword evidence="8" id="KW-0378">Hydrolase</keyword>
<keyword evidence="2" id="KW-0547">Nucleotide-binding</keyword>
<dbReference type="EMBL" id="PRLK01000002">
    <property type="protein sequence ID" value="RYC72811.1"/>
    <property type="molecule type" value="Genomic_DNA"/>
</dbReference>
<dbReference type="Proteomes" id="UP001190925">
    <property type="component" value="Unassembled WGS sequence"/>
</dbReference>
<dbReference type="InterPro" id="IPR003593">
    <property type="entry name" value="AAA+_ATPase"/>
</dbReference>
<dbReference type="Gene3D" id="4.10.860.10">
    <property type="entry name" value="UVR domain"/>
    <property type="match status" value="1"/>
</dbReference>
<dbReference type="Pfam" id="PF07724">
    <property type="entry name" value="AAA_2"/>
    <property type="match status" value="1"/>
</dbReference>
<dbReference type="PROSITE" id="PS00870">
    <property type="entry name" value="CLPAB_1"/>
    <property type="match status" value="1"/>
</dbReference>
<keyword evidence="9" id="KW-1185">Reference proteome</keyword>
<comment type="caution">
    <text evidence="8">The sequence shown here is derived from an EMBL/GenBank/DDBJ whole genome shotgun (WGS) entry which is preliminary data.</text>
</comment>
<dbReference type="SMART" id="SM00382">
    <property type="entry name" value="AAA"/>
    <property type="match status" value="2"/>
</dbReference>
<proteinExistence type="predicted"/>
<dbReference type="SUPFAM" id="SSF52540">
    <property type="entry name" value="P-loop containing nucleoside triphosphate hydrolases"/>
    <property type="match status" value="2"/>
</dbReference>
<dbReference type="Pfam" id="PF00004">
    <property type="entry name" value="AAA"/>
    <property type="match status" value="1"/>
</dbReference>
<dbReference type="PRINTS" id="PR00300">
    <property type="entry name" value="CLPPROTEASEA"/>
</dbReference>
<dbReference type="Pfam" id="PF02861">
    <property type="entry name" value="Clp_N"/>
    <property type="match status" value="1"/>
</dbReference>
<dbReference type="CDD" id="cd19499">
    <property type="entry name" value="RecA-like_ClpB_Hsp104-like"/>
    <property type="match status" value="1"/>
</dbReference>
<dbReference type="PANTHER" id="PTHR11638">
    <property type="entry name" value="ATP-DEPENDENT CLP PROTEASE"/>
    <property type="match status" value="1"/>
</dbReference>
<keyword evidence="4" id="KW-0143">Chaperone</keyword>
<dbReference type="InterPro" id="IPR027417">
    <property type="entry name" value="P-loop_NTPase"/>
</dbReference>
<dbReference type="CDD" id="cd00009">
    <property type="entry name" value="AAA"/>
    <property type="match status" value="1"/>
</dbReference>
<keyword evidence="6" id="KW-0175">Coiled coil</keyword>
<sequence length="826" mass="93250">MIPEDFQEIITNMSDNAQKALFRAEQFSREFNTGYIGTDHILAGILSVKSSLGAQIAGENGLIFNNFYNLLKENPPIKKELPNFSNPDIRAMSETAVFALRMSWEICKEFNHEQIGTEHIFYAILQQKKSDTRAKLLNMKLDLEKTIEAIEKEFASQNIEMKHNLNFNSRKSDNISRDMIALKKYAEDLTERAKKGEIDKIIGRKKEVQRLITVLLRRNKSNPILIGEAGVGKTAVVELLAQKITAGDVPPQLIGKKIYEIDLAGMLSGTKFRGEFEQRLKNVIKALENHQEIIAFIDEIHLLAGTGSAEGAMDAANILKPALARGKIKLIGATTFDEFKKTIEKDSALDRRFQSIIVEEPSDNEALEILRGIYNNYEKYHGVKISDEVLKEAVFMSSRYIFERKMPDKAIDILDEASALLASEKTAKPSRINELNAEIESLNNKQLDAVNNEDYERAALYKTRISQLTKKLKEEESLVKSQQILDLTTDYIARAVSLKTGIPVEKLNKNELKILQNLEDHLSKKVIGQKEAVEKVSRAVRRNKSGISDPKKPIGSFIFLGPTGVGKTELARKLASEVFGSSKSLIKIDMSEFSEKHKTSQLLGAPAGYVGYEDGGTLTEKIRRQPYSVVLFDEIEKAHPDTFNLLLQLLEEGELTDSKGRKVSFKNTIIILTSNLGANEMMKESSLGFEAQKQNDDNLELIHKRNEKHTRKALEKMMRPELINRFDGIITFRALTREEIGRIFDLQIELLNNRLIRQGLTVKVRKSAKDLLIEKGYDKKNGARPLKRVIEDLLEYEIAEKILCNEIEKGTQIIATAKNGKIILSS</sequence>
<evidence type="ECO:0000256" key="4">
    <source>
        <dbReference type="ARBA" id="ARBA00023186"/>
    </source>
</evidence>
<dbReference type="InterPro" id="IPR018368">
    <property type="entry name" value="ClpA/B_CS1"/>
</dbReference>
<keyword evidence="3 8" id="KW-0067">ATP-binding</keyword>
<feature type="coiled-coil region" evidence="6">
    <location>
        <begin position="432"/>
        <end position="485"/>
    </location>
</feature>
<dbReference type="Gene3D" id="3.40.50.300">
    <property type="entry name" value="P-loop containing nucleotide triphosphate hydrolases"/>
    <property type="match status" value="2"/>
</dbReference>
<dbReference type="InterPro" id="IPR036628">
    <property type="entry name" value="Clp_N_dom_sf"/>
</dbReference>
<dbReference type="InterPro" id="IPR019489">
    <property type="entry name" value="Clp_ATPase_C"/>
</dbReference>
<dbReference type="GO" id="GO:0008233">
    <property type="term" value="F:peptidase activity"/>
    <property type="evidence" value="ECO:0007669"/>
    <property type="project" value="UniProtKB-KW"/>
</dbReference>
<feature type="domain" description="Clp R" evidence="7">
    <location>
        <begin position="10"/>
        <end position="156"/>
    </location>
</feature>